<dbReference type="Pfam" id="PF14281">
    <property type="entry name" value="PDDEXK_4"/>
    <property type="match status" value="1"/>
</dbReference>
<gene>
    <name evidence="1" type="ORF">TNO010_120289</name>
</gene>
<dbReference type="InterPro" id="IPR029470">
    <property type="entry name" value="PDDEXK_4"/>
</dbReference>
<evidence type="ECO:0000313" key="2">
    <source>
        <dbReference type="Proteomes" id="UP000490060"/>
    </source>
</evidence>
<dbReference type="AlphaFoldDB" id="A0A2I2LDT8"/>
<reference evidence="1 2" key="1">
    <citation type="submission" date="2017-11" db="EMBL/GenBank/DDBJ databases">
        <authorList>
            <person name="Duchaud E."/>
        </authorList>
    </citation>
    <scope>NUCLEOTIDE SEQUENCE [LARGE SCALE GENOMIC DNA]</scope>
    <source>
        <strain evidence="1 2">TNO010</strain>
    </source>
</reference>
<dbReference type="EMBL" id="OENE01000004">
    <property type="protein sequence ID" value="SOS58482.1"/>
    <property type="molecule type" value="Genomic_DNA"/>
</dbReference>
<dbReference type="RefSeq" id="WP_172504936.1">
    <property type="nucleotide sequence ID" value="NZ_OENE01000004.1"/>
</dbReference>
<sequence length="401" mass="46210">MKNLLKKIAEISTKYEQLNKISGNDFNVFDVINVTTNEVRLHSKFIAELLNPKGTHGQDDVFLKLFVTQFDVKINTASAIVTVEKYIGVKMETSGGYLDIFISDNKGNAITIENKIYAADQENQLVRYYNYNPNNLFYLNLFGDDPSENSCGKLKIGDDFKIISYQSDIIEWLINCRKEAVELPLLREGITHYINLIKILTGQSGTTKMNTEISHYIASSADNLKQASLIEQNMTTAKVEIQWLFWQSLKEKMIANGLSLVEEKNVTWQNVHNYYTKSRNRDIYFGLWVKIFEKENISIHFGIEIEDEIYFGFTIEENAKGGIANLDKFSNYKNMVLDINPNYINSTCWLGWKYTQEKLNFRTFNSDAIFNLADPKKLDQLTSKIAENILKDIKALKNKLH</sequence>
<proteinExistence type="predicted"/>
<organism evidence="1 2">
    <name type="scientific">Tenacibaculum finnmarkense genomovar ulcerans</name>
    <dbReference type="NCBI Taxonomy" id="2781388"/>
    <lineage>
        <taxon>Bacteria</taxon>
        <taxon>Pseudomonadati</taxon>
        <taxon>Bacteroidota</taxon>
        <taxon>Flavobacteriia</taxon>
        <taxon>Flavobacteriales</taxon>
        <taxon>Flavobacteriaceae</taxon>
        <taxon>Tenacibaculum</taxon>
        <taxon>Tenacibaculum finnmarkense</taxon>
    </lineage>
</organism>
<evidence type="ECO:0000313" key="1">
    <source>
        <dbReference type="EMBL" id="SOS58482.1"/>
    </source>
</evidence>
<evidence type="ECO:0008006" key="3">
    <source>
        <dbReference type="Google" id="ProtNLM"/>
    </source>
</evidence>
<protein>
    <recommendedName>
        <fullName evidence="3">PD-(D/E)XK nuclease superfamily protein</fullName>
    </recommendedName>
</protein>
<dbReference type="Proteomes" id="UP000490060">
    <property type="component" value="Unassembled WGS sequence"/>
</dbReference>
<accession>A0A2I2LDT8</accession>
<name>A0A2I2LDT8_9FLAO</name>